<sequence>MRAIFCYFLHETWELGLGHISIFCPTEYFRFNLSVIILHFVFPFVQSQCNATVMFSVCLTCDSAACLMQKKRVTTFFQDAKKSLID</sequence>
<comment type="caution">
    <text evidence="1">The sequence shown here is derived from an EMBL/GenBank/DDBJ whole genome shotgun (WGS) entry which is preliminary data.</text>
</comment>
<accession>A0AAN9LAU5</accession>
<evidence type="ECO:0000313" key="1">
    <source>
        <dbReference type="EMBL" id="KAK7332620.1"/>
    </source>
</evidence>
<gene>
    <name evidence="1" type="ORF">VNO80_29375</name>
</gene>
<organism evidence="1 2">
    <name type="scientific">Phaseolus coccineus</name>
    <name type="common">Scarlet runner bean</name>
    <name type="synonym">Phaseolus multiflorus</name>
    <dbReference type="NCBI Taxonomy" id="3886"/>
    <lineage>
        <taxon>Eukaryota</taxon>
        <taxon>Viridiplantae</taxon>
        <taxon>Streptophyta</taxon>
        <taxon>Embryophyta</taxon>
        <taxon>Tracheophyta</taxon>
        <taxon>Spermatophyta</taxon>
        <taxon>Magnoliopsida</taxon>
        <taxon>eudicotyledons</taxon>
        <taxon>Gunneridae</taxon>
        <taxon>Pentapetalae</taxon>
        <taxon>rosids</taxon>
        <taxon>fabids</taxon>
        <taxon>Fabales</taxon>
        <taxon>Fabaceae</taxon>
        <taxon>Papilionoideae</taxon>
        <taxon>50 kb inversion clade</taxon>
        <taxon>NPAAA clade</taxon>
        <taxon>indigoferoid/millettioid clade</taxon>
        <taxon>Phaseoleae</taxon>
        <taxon>Phaseolus</taxon>
    </lineage>
</organism>
<reference evidence="1 2" key="1">
    <citation type="submission" date="2024-01" db="EMBL/GenBank/DDBJ databases">
        <title>The genomes of 5 underutilized Papilionoideae crops provide insights into root nodulation and disease resistanc.</title>
        <authorList>
            <person name="Jiang F."/>
        </authorList>
    </citation>
    <scope>NUCLEOTIDE SEQUENCE [LARGE SCALE GENOMIC DNA]</scope>
    <source>
        <strain evidence="1">JINMINGXINNONG_FW02</strain>
        <tissue evidence="1">Leaves</tissue>
    </source>
</reference>
<protein>
    <submittedName>
        <fullName evidence="1">Uncharacterized protein</fullName>
    </submittedName>
</protein>
<keyword evidence="2" id="KW-1185">Reference proteome</keyword>
<dbReference type="EMBL" id="JAYMYR010000011">
    <property type="protein sequence ID" value="KAK7332620.1"/>
    <property type="molecule type" value="Genomic_DNA"/>
</dbReference>
<evidence type="ECO:0000313" key="2">
    <source>
        <dbReference type="Proteomes" id="UP001374584"/>
    </source>
</evidence>
<proteinExistence type="predicted"/>
<dbReference type="AlphaFoldDB" id="A0AAN9LAU5"/>
<dbReference type="Proteomes" id="UP001374584">
    <property type="component" value="Unassembled WGS sequence"/>
</dbReference>
<name>A0AAN9LAU5_PHACN</name>